<gene>
    <name evidence="2" type="ORF">SAMN02745146_0424</name>
</gene>
<evidence type="ECO:0000313" key="2">
    <source>
        <dbReference type="EMBL" id="SHI29819.1"/>
    </source>
</evidence>
<keyword evidence="1" id="KW-0812">Transmembrane</keyword>
<reference evidence="2" key="1">
    <citation type="submission" date="2016-11" db="EMBL/GenBank/DDBJ databases">
        <authorList>
            <person name="Jaros S."/>
            <person name="Januszkiewicz K."/>
            <person name="Wedrychowicz H."/>
        </authorList>
    </citation>
    <scope>NUCLEOTIDE SEQUENCE [LARGE SCALE GENOMIC DNA]</scope>
    <source>
        <strain evidence="2">DSM 21074</strain>
    </source>
</reference>
<proteinExistence type="predicted"/>
<keyword evidence="1" id="KW-0472">Membrane</keyword>
<name>A0A1M6A0G9_9BACT</name>
<protein>
    <recommendedName>
        <fullName evidence="4">Outer membrane protein beta-barrel domain-containing protein</fullName>
    </recommendedName>
</protein>
<dbReference type="Proteomes" id="UP000184418">
    <property type="component" value="Unassembled WGS sequence"/>
</dbReference>
<feature type="transmembrane region" description="Helical" evidence="1">
    <location>
        <begin position="82"/>
        <end position="100"/>
    </location>
</feature>
<accession>A0A1M6A0G9</accession>
<dbReference type="AlphaFoldDB" id="A0A1M6A0G9"/>
<feature type="transmembrane region" description="Helical" evidence="1">
    <location>
        <begin position="106"/>
        <end position="126"/>
    </location>
</feature>
<keyword evidence="3" id="KW-1185">Reference proteome</keyword>
<dbReference type="STRING" id="1121955.SAMN02745146_0424"/>
<evidence type="ECO:0000256" key="1">
    <source>
        <dbReference type="SAM" id="Phobius"/>
    </source>
</evidence>
<sequence length="165" mass="18048">MLLPSAVAAQVPDTVDWQRARYRAAPRTVLRVGGAFQPKAWLEVGLARHAVQWQALGIASSGPYVATDFRFTRDKVLLGPKVGYSFGAMALGGDISAAYYTDFSRGQLVITPALGIGAAGFINLLYGYNARFGGSRFAEVGRHRLSISANLNFRYQQHTTRTDRH</sequence>
<dbReference type="EMBL" id="FQYN01000001">
    <property type="protein sequence ID" value="SHI29819.1"/>
    <property type="molecule type" value="Genomic_DNA"/>
</dbReference>
<organism evidence="2 3">
    <name type="scientific">Hymenobacter daecheongensis DSM 21074</name>
    <dbReference type="NCBI Taxonomy" id="1121955"/>
    <lineage>
        <taxon>Bacteria</taxon>
        <taxon>Pseudomonadati</taxon>
        <taxon>Bacteroidota</taxon>
        <taxon>Cytophagia</taxon>
        <taxon>Cytophagales</taxon>
        <taxon>Hymenobacteraceae</taxon>
        <taxon>Hymenobacter</taxon>
    </lineage>
</organism>
<evidence type="ECO:0000313" key="3">
    <source>
        <dbReference type="Proteomes" id="UP000184418"/>
    </source>
</evidence>
<evidence type="ECO:0008006" key="4">
    <source>
        <dbReference type="Google" id="ProtNLM"/>
    </source>
</evidence>
<keyword evidence="1" id="KW-1133">Transmembrane helix</keyword>